<organism evidence="1 2">
    <name type="scientific">Dreissena polymorpha</name>
    <name type="common">Zebra mussel</name>
    <name type="synonym">Mytilus polymorpha</name>
    <dbReference type="NCBI Taxonomy" id="45954"/>
    <lineage>
        <taxon>Eukaryota</taxon>
        <taxon>Metazoa</taxon>
        <taxon>Spiralia</taxon>
        <taxon>Lophotrochozoa</taxon>
        <taxon>Mollusca</taxon>
        <taxon>Bivalvia</taxon>
        <taxon>Autobranchia</taxon>
        <taxon>Heteroconchia</taxon>
        <taxon>Euheterodonta</taxon>
        <taxon>Imparidentia</taxon>
        <taxon>Neoheterodontei</taxon>
        <taxon>Myida</taxon>
        <taxon>Dreissenoidea</taxon>
        <taxon>Dreissenidae</taxon>
        <taxon>Dreissena</taxon>
    </lineage>
</organism>
<gene>
    <name evidence="1" type="ORF">DPMN_048027</name>
</gene>
<dbReference type="Proteomes" id="UP000828390">
    <property type="component" value="Unassembled WGS sequence"/>
</dbReference>
<dbReference type="EMBL" id="JAIWYP010000011">
    <property type="protein sequence ID" value="KAH3741305.1"/>
    <property type="molecule type" value="Genomic_DNA"/>
</dbReference>
<evidence type="ECO:0000313" key="1">
    <source>
        <dbReference type="EMBL" id="KAH3741305.1"/>
    </source>
</evidence>
<sequence>MQSALKLSKEMTDSIKFKRVHRSLANQKPDKPRNIVASLTFFRILNVFVWNGSKSRVPITL</sequence>
<comment type="caution">
    <text evidence="1">The sequence shown here is derived from an EMBL/GenBank/DDBJ whole genome shotgun (WGS) entry which is preliminary data.</text>
</comment>
<evidence type="ECO:0000313" key="2">
    <source>
        <dbReference type="Proteomes" id="UP000828390"/>
    </source>
</evidence>
<keyword evidence="2" id="KW-1185">Reference proteome</keyword>
<reference evidence="1" key="2">
    <citation type="submission" date="2020-11" db="EMBL/GenBank/DDBJ databases">
        <authorList>
            <person name="McCartney M.A."/>
            <person name="Auch B."/>
            <person name="Kono T."/>
            <person name="Mallez S."/>
            <person name="Becker A."/>
            <person name="Gohl D.M."/>
            <person name="Silverstein K.A.T."/>
            <person name="Koren S."/>
            <person name="Bechman K.B."/>
            <person name="Herman A."/>
            <person name="Abrahante J.E."/>
            <person name="Garbe J."/>
        </authorList>
    </citation>
    <scope>NUCLEOTIDE SEQUENCE</scope>
    <source>
        <strain evidence="1">Duluth1</strain>
        <tissue evidence="1">Whole animal</tissue>
    </source>
</reference>
<accession>A0A9D4DAH3</accession>
<proteinExistence type="predicted"/>
<reference evidence="1" key="1">
    <citation type="journal article" date="2019" name="bioRxiv">
        <title>The Genome of the Zebra Mussel, Dreissena polymorpha: A Resource for Invasive Species Research.</title>
        <authorList>
            <person name="McCartney M.A."/>
            <person name="Auch B."/>
            <person name="Kono T."/>
            <person name="Mallez S."/>
            <person name="Zhang Y."/>
            <person name="Obille A."/>
            <person name="Becker A."/>
            <person name="Abrahante J.E."/>
            <person name="Garbe J."/>
            <person name="Badalamenti J.P."/>
            <person name="Herman A."/>
            <person name="Mangelson H."/>
            <person name="Liachko I."/>
            <person name="Sullivan S."/>
            <person name="Sone E.D."/>
            <person name="Koren S."/>
            <person name="Silverstein K.A.T."/>
            <person name="Beckman K.B."/>
            <person name="Gohl D.M."/>
        </authorList>
    </citation>
    <scope>NUCLEOTIDE SEQUENCE</scope>
    <source>
        <strain evidence="1">Duluth1</strain>
        <tissue evidence="1">Whole animal</tissue>
    </source>
</reference>
<name>A0A9D4DAH3_DREPO</name>
<protein>
    <submittedName>
        <fullName evidence="1">Uncharacterized protein</fullName>
    </submittedName>
</protein>
<dbReference type="AlphaFoldDB" id="A0A9D4DAH3"/>